<evidence type="ECO:0000313" key="4">
    <source>
        <dbReference type="EMBL" id="KAE9320540.1"/>
    </source>
</evidence>
<accession>A0A6A3KPW1</accession>
<feature type="region of interest" description="Disordered" evidence="1">
    <location>
        <begin position="1"/>
        <end position="46"/>
    </location>
</feature>
<evidence type="ECO:0000313" key="2">
    <source>
        <dbReference type="EMBL" id="KAE9004674.1"/>
    </source>
</evidence>
<proteinExistence type="predicted"/>
<keyword evidence="6" id="KW-1185">Reference proteome</keyword>
<sequence length="146" mass="15851">MRAGQSQSPAPGVDDTAQDVSTSEDQAGPSLDENATAANDGSLSRIDVEHLNRTLVGIQDGRSLAEALFEGLDNMNPGGRYDDKGLAEHTKALVSPPSIKLPKLHSKSDYKSWRSEVPLHFETRMLGAITYGTARYDEVEGLRRVK</sequence>
<protein>
    <submittedName>
        <fullName evidence="3">Uncharacterized protein</fullName>
    </submittedName>
</protein>
<dbReference type="Proteomes" id="UP000429607">
    <property type="component" value="Unassembled WGS sequence"/>
</dbReference>
<dbReference type="EMBL" id="QXFV01001364">
    <property type="protein sequence ID" value="KAE9007717.1"/>
    <property type="molecule type" value="Genomic_DNA"/>
</dbReference>
<evidence type="ECO:0000313" key="3">
    <source>
        <dbReference type="EMBL" id="KAE9007717.1"/>
    </source>
</evidence>
<comment type="caution">
    <text evidence="3">The sequence shown here is derived from an EMBL/GenBank/DDBJ whole genome shotgun (WGS) entry which is preliminary data.</text>
</comment>
<dbReference type="AlphaFoldDB" id="A0A6A3KPW1"/>
<evidence type="ECO:0000313" key="5">
    <source>
        <dbReference type="Proteomes" id="UP000429607"/>
    </source>
</evidence>
<name>A0A6A3KPW1_9STRA</name>
<reference evidence="5 7" key="1">
    <citation type="submission" date="2018-09" db="EMBL/GenBank/DDBJ databases">
        <title>Genomic investigation of the strawberry pathogen Phytophthora fragariae indicates pathogenicity is determined by transcriptional variation in three key races.</title>
        <authorList>
            <person name="Adams T.M."/>
            <person name="Armitage A.D."/>
            <person name="Sobczyk M.K."/>
            <person name="Bates H.J."/>
            <person name="Dunwell J.M."/>
            <person name="Nellist C.F."/>
            <person name="Harrison R.J."/>
        </authorList>
    </citation>
    <scope>NUCLEOTIDE SEQUENCE [LARGE SCALE GENOMIC DNA]</scope>
    <source>
        <strain evidence="3 5">SCRP249</strain>
        <strain evidence="2 7">SCRP324</strain>
        <strain evidence="4 6">SCRP333</strain>
    </source>
</reference>
<evidence type="ECO:0000313" key="6">
    <source>
        <dbReference type="Proteomes" id="UP000434957"/>
    </source>
</evidence>
<evidence type="ECO:0000256" key="1">
    <source>
        <dbReference type="SAM" id="MobiDB-lite"/>
    </source>
</evidence>
<dbReference type="OrthoDB" id="124021at2759"/>
<dbReference type="Proteomes" id="UP000435112">
    <property type="component" value="Unassembled WGS sequence"/>
</dbReference>
<evidence type="ECO:0000313" key="7">
    <source>
        <dbReference type="Proteomes" id="UP000435112"/>
    </source>
</evidence>
<dbReference type="EMBL" id="QXFT01001368">
    <property type="protein sequence ID" value="KAE9320540.1"/>
    <property type="molecule type" value="Genomic_DNA"/>
</dbReference>
<dbReference type="EMBL" id="QXFU01001335">
    <property type="protein sequence ID" value="KAE9004674.1"/>
    <property type="molecule type" value="Genomic_DNA"/>
</dbReference>
<dbReference type="Proteomes" id="UP000434957">
    <property type="component" value="Unassembled WGS sequence"/>
</dbReference>
<organism evidence="3 5">
    <name type="scientific">Phytophthora rubi</name>
    <dbReference type="NCBI Taxonomy" id="129364"/>
    <lineage>
        <taxon>Eukaryota</taxon>
        <taxon>Sar</taxon>
        <taxon>Stramenopiles</taxon>
        <taxon>Oomycota</taxon>
        <taxon>Peronosporomycetes</taxon>
        <taxon>Peronosporales</taxon>
        <taxon>Peronosporaceae</taxon>
        <taxon>Phytophthora</taxon>
    </lineage>
</organism>
<gene>
    <name evidence="3" type="ORF">PR001_g16893</name>
    <name evidence="2" type="ORF">PR002_g16996</name>
    <name evidence="4" type="ORF">PR003_g17691</name>
</gene>